<dbReference type="Gene3D" id="3.30.1120.10">
    <property type="match status" value="1"/>
</dbReference>
<feature type="region of interest" description="Disordered" evidence="2">
    <location>
        <begin position="636"/>
        <end position="659"/>
    </location>
</feature>
<reference evidence="4" key="1">
    <citation type="journal article" date="2012" name="PLoS Genet.">
        <title>Comparative analysis of the genomes of two field isolates of the rice blast fungus Magnaporthe oryzae.</title>
        <authorList>
            <person name="Xue M."/>
            <person name="Yang J."/>
            <person name="Li Z."/>
            <person name="Hu S."/>
            <person name="Yao N."/>
            <person name="Dean R.A."/>
            <person name="Zhao W."/>
            <person name="Shen M."/>
            <person name="Zhang H."/>
            <person name="Li C."/>
            <person name="Liu L."/>
            <person name="Cao L."/>
            <person name="Xu X."/>
            <person name="Xing Y."/>
            <person name="Hsiang T."/>
            <person name="Zhang Z."/>
            <person name="Xu J.R."/>
            <person name="Peng Y.L."/>
        </authorList>
    </citation>
    <scope>NUCLEOTIDE SEQUENCE</scope>
    <source>
        <strain evidence="4">Y34</strain>
    </source>
</reference>
<feature type="region of interest" description="Disordered" evidence="2">
    <location>
        <begin position="412"/>
        <end position="431"/>
    </location>
</feature>
<protein>
    <submittedName>
        <fullName evidence="4">Arylsulfatase</fullName>
    </submittedName>
</protein>
<dbReference type="GO" id="GO:0004065">
    <property type="term" value="F:arylsulfatase activity"/>
    <property type="evidence" value="ECO:0007669"/>
    <property type="project" value="TreeGrafter"/>
</dbReference>
<evidence type="ECO:0000259" key="3">
    <source>
        <dbReference type="Pfam" id="PF00884"/>
    </source>
</evidence>
<dbReference type="AlphaFoldDB" id="A0AA97PPK3"/>
<dbReference type="Gene3D" id="3.40.720.10">
    <property type="entry name" value="Alkaline Phosphatase, subunit A"/>
    <property type="match status" value="1"/>
</dbReference>
<dbReference type="InterPro" id="IPR050738">
    <property type="entry name" value="Sulfatase"/>
</dbReference>
<dbReference type="CDD" id="cd16025">
    <property type="entry name" value="PAS_like"/>
    <property type="match status" value="1"/>
</dbReference>
<dbReference type="PANTHER" id="PTHR42693">
    <property type="entry name" value="ARYLSULFATASE FAMILY MEMBER"/>
    <property type="match status" value="1"/>
</dbReference>
<organism evidence="4">
    <name type="scientific">Pyricularia oryzae (strain Y34)</name>
    <name type="common">Rice blast fungus</name>
    <name type="synonym">Magnaporthe oryzae</name>
    <dbReference type="NCBI Taxonomy" id="1143189"/>
    <lineage>
        <taxon>Eukaryota</taxon>
        <taxon>Fungi</taxon>
        <taxon>Dikarya</taxon>
        <taxon>Ascomycota</taxon>
        <taxon>Pezizomycotina</taxon>
        <taxon>Sordariomycetes</taxon>
        <taxon>Sordariomycetidae</taxon>
        <taxon>Magnaporthales</taxon>
        <taxon>Pyriculariaceae</taxon>
        <taxon>Pyricularia</taxon>
    </lineage>
</organism>
<dbReference type="InterPro" id="IPR017850">
    <property type="entry name" value="Alkaline_phosphatase_core_sf"/>
</dbReference>
<sequence>MSSPATKRPKFLIIVADDLGYSDTSPFGGEINTPNLARLVSDGNGRLLTNFHTASACSPTRSMLFSGTDNHIAGLGQMAENMRAHADLYRDKPGYEGYLNFRVAALSEVFQDAGYQTLMTGKWHLGLTRETSPHARGFERSHVFLSGCHNHYNFEPQLEDPAHGLGDVISQAKFWMEDDRFLDRTKDLPKDFYSSTFYGNKMAQYLRERAGSDRPFFAYLPFTAPHWPLQAPADLVAKYKGVYDDGPSALRARRLERLVELGIVKAGTEPAPMVGRKIRVWDELSAQEKAESAKKMEVYAAMVDGMDAAIGTVLDQLEADGELDNTFVLFMSDNGAEGAMLEALPMMGGGKSFAQILDTYYDNRLENMGNKDSYIWYGPEWACASMAPSRGFKTWITEGGIRCPCIVRYPGSGRGQAQSREKSQPTPTTDSFATVMDIFPTLCELAGVPLPEKTFRSREVVPVRGSSWVPHLSGATGSFHDEEQHITGWELFGQRAIRQGPWKAVWMTEPRGKEKWELYNVERDPGELHDAAESEPELLEKMIEHWETYLAETGLYDPGVTSAFTKLMPHSPVVTSPTPGRRHPQPRAHVGGHAPQQDAHAPTLLGLACPARQAVVRHEAQHDPVLWRPDPALLLGRSPGGGRAGQDGQADAEHAAAHGPGAAVALVEPDVADVAAADGEAAARDVEGGSRDDVARGAVQDKVDERVGDDKEPHVEPGRHERGGLAHEASVRVPHLGLDVLGEGFDRGDALLFALVKVAHEHVDVFYPPVLGVVLRVERLRCVGHHAPPRDFG</sequence>
<evidence type="ECO:0000256" key="2">
    <source>
        <dbReference type="SAM" id="MobiDB-lite"/>
    </source>
</evidence>
<feature type="region of interest" description="Disordered" evidence="2">
    <location>
        <begin position="570"/>
        <end position="598"/>
    </location>
</feature>
<dbReference type="Proteomes" id="UP000011086">
    <property type="component" value="Unassembled WGS sequence"/>
</dbReference>
<gene>
    <name evidence="4" type="ORF">OOU_Y34scaffold00213g12</name>
</gene>
<dbReference type="EMBL" id="JH793671">
    <property type="protein sequence ID" value="ELQ42376.1"/>
    <property type="molecule type" value="Genomic_DNA"/>
</dbReference>
<dbReference type="SUPFAM" id="SSF53649">
    <property type="entry name" value="Alkaline phosphatase-like"/>
    <property type="match status" value="1"/>
</dbReference>
<dbReference type="Pfam" id="PF00884">
    <property type="entry name" value="Sulfatase"/>
    <property type="match status" value="1"/>
</dbReference>
<evidence type="ECO:0000256" key="1">
    <source>
        <dbReference type="ARBA" id="ARBA00008779"/>
    </source>
</evidence>
<dbReference type="PANTHER" id="PTHR42693:SF33">
    <property type="entry name" value="ARYLSULFATASE"/>
    <property type="match status" value="1"/>
</dbReference>
<dbReference type="InterPro" id="IPR000917">
    <property type="entry name" value="Sulfatase_N"/>
</dbReference>
<accession>A0AA97PPK3</accession>
<proteinExistence type="inferred from homology"/>
<evidence type="ECO:0000313" key="4">
    <source>
        <dbReference type="EMBL" id="ELQ42376.1"/>
    </source>
</evidence>
<feature type="domain" description="Sulfatase N-terminal" evidence="3">
    <location>
        <begin position="9"/>
        <end position="448"/>
    </location>
</feature>
<name>A0AA97PPK3_PYRO3</name>
<comment type="similarity">
    <text evidence="1">Belongs to the sulfatase family.</text>
</comment>